<dbReference type="PANTHER" id="PTHR42736:SF1">
    <property type="entry name" value="PROTEIN-GLUTAMINE GAMMA-GLUTAMYLTRANSFERASE"/>
    <property type="match status" value="1"/>
</dbReference>
<feature type="domain" description="Transglutaminase-like" evidence="3">
    <location>
        <begin position="506"/>
        <end position="586"/>
    </location>
</feature>
<feature type="region of interest" description="Disordered" evidence="1">
    <location>
        <begin position="599"/>
        <end position="630"/>
    </location>
</feature>
<keyword evidence="2" id="KW-1133">Transmembrane helix</keyword>
<feature type="transmembrane region" description="Helical" evidence="2">
    <location>
        <begin position="250"/>
        <end position="270"/>
    </location>
</feature>
<gene>
    <name evidence="4" type="ORF">J2X01_000572</name>
</gene>
<dbReference type="EMBL" id="JAVDVQ010000002">
    <property type="protein sequence ID" value="MDR7081295.1"/>
    <property type="molecule type" value="Genomic_DNA"/>
</dbReference>
<feature type="transmembrane region" description="Helical" evidence="2">
    <location>
        <begin position="47"/>
        <end position="65"/>
    </location>
</feature>
<accession>A0ABU1U848</accession>
<proteinExistence type="predicted"/>
<dbReference type="InterPro" id="IPR052901">
    <property type="entry name" value="Bact_TGase-like"/>
</dbReference>
<evidence type="ECO:0000313" key="4">
    <source>
        <dbReference type="EMBL" id="MDR7081295.1"/>
    </source>
</evidence>
<dbReference type="Pfam" id="PF11992">
    <property type="entry name" value="TgpA_N"/>
    <property type="match status" value="1"/>
</dbReference>
<feature type="compositionally biased region" description="Polar residues" evidence="1">
    <location>
        <begin position="603"/>
        <end position="620"/>
    </location>
</feature>
<dbReference type="SMART" id="SM00460">
    <property type="entry name" value="TGc"/>
    <property type="match status" value="1"/>
</dbReference>
<protein>
    <submittedName>
        <fullName evidence="4">Transglutaminase-like putative cysteine protease</fullName>
    </submittedName>
</protein>
<feature type="transmembrane region" description="Helical" evidence="2">
    <location>
        <begin position="647"/>
        <end position="667"/>
    </location>
</feature>
<dbReference type="PANTHER" id="PTHR42736">
    <property type="entry name" value="PROTEIN-GLUTAMINE GAMMA-GLUTAMYLTRANSFERASE"/>
    <property type="match status" value="1"/>
</dbReference>
<feature type="transmembrane region" description="Helical" evidence="2">
    <location>
        <begin position="98"/>
        <end position="118"/>
    </location>
</feature>
<name>A0ABU1U848_9MICC</name>
<evidence type="ECO:0000256" key="2">
    <source>
        <dbReference type="SAM" id="Phobius"/>
    </source>
</evidence>
<keyword evidence="5" id="KW-1185">Reference proteome</keyword>
<comment type="caution">
    <text evidence="4">The sequence shown here is derived from an EMBL/GenBank/DDBJ whole genome shotgun (WGS) entry which is preliminary data.</text>
</comment>
<dbReference type="InterPro" id="IPR002931">
    <property type="entry name" value="Transglutaminase-like"/>
</dbReference>
<dbReference type="RefSeq" id="WP_310050398.1">
    <property type="nucleotide sequence ID" value="NZ_JAVDVQ010000002.1"/>
</dbReference>
<feature type="transmembrane region" description="Helical" evidence="2">
    <location>
        <begin position="71"/>
        <end position="91"/>
    </location>
</feature>
<feature type="region of interest" description="Disordered" evidence="1">
    <location>
        <begin position="1"/>
        <end position="39"/>
    </location>
</feature>
<feature type="transmembrane region" description="Helical" evidence="2">
    <location>
        <begin position="154"/>
        <end position="175"/>
    </location>
</feature>
<feature type="transmembrane region" description="Helical" evidence="2">
    <location>
        <begin position="208"/>
        <end position="229"/>
    </location>
</feature>
<dbReference type="Gene3D" id="3.10.620.30">
    <property type="match status" value="1"/>
</dbReference>
<feature type="transmembrane region" description="Helical" evidence="2">
    <location>
        <begin position="182"/>
        <end position="202"/>
    </location>
</feature>
<sequence length="864" mass="90378">MTLTPQRGSGVHSGRPGPEARAGSAVPAPGSVPGRQKAPAKVGGQPWLMALAVAVAVAGAALSLNGVLRGWAWYSPVLSTVLTVAFTMAGLRALRWRSIFVTAGALAALVLILTFTFFRPHSLLGFIPSGSTMTQLGRYLRRASETVLAESAPVAPNAGIVLLVCAALGLLVILVDALAYPLALPATSGLGILAILIVPAMIKPQSVGALGFAAAAAGYLLILGCSHWFAPDSRTGADTARNPGQFRRGALTGAVALILTLLLQLVIPGFDQGTFPQGSRLNPFGSATGLNPMISLGNNLRSPTGDGRITFATNAASTPYLRSVTVDSFNGDTWAPDDRDDTRRLGTGRMDSGFESAATEVRVVTAVNTGRFTSPYLPVPFAPEAVNGLTGRWSWDPATLSIKGVDANSRDQQYVVLSVAPQLTPDLLAQATGPVQGVPDQFVRPPDNVPEIVRNTAEAVTAGSNTPYARAMAIQRYLRSVDFSYSLQSPVQGGYDGNGLSVLADFLTQKSGYCIHFASAMAVMARLEGIPSRIAVGYAPGRPTGATVSIGGQGALPEYEVDARDAHAWPELYFQGLGWIPFEPTPSRGVVPSYATEAAAPSGASTNENNDGLIPSNSATGPLPGGTPLPLPGAAAPADAVARLLPALYSAGVLLLLGLLLASPHLARTALRRRRLNGPRADRAAGLQAWAELRDLATDFGVPPQSSETPRHFSDRLRLSRVLGEPEGTDADAHGAVRSLTAEFERRQYGRPPSGPDGDGTADRAAGSSAVAVAAAVSAGPGESAADRIAAVRASLRAHAGPLRRFRAAWLPASTLAGWRRGATAPFRAARRAARRTRRGLAGVWSRTRSGLHRLRRSHWPRRS</sequence>
<evidence type="ECO:0000259" key="3">
    <source>
        <dbReference type="SMART" id="SM00460"/>
    </source>
</evidence>
<evidence type="ECO:0000313" key="5">
    <source>
        <dbReference type="Proteomes" id="UP001252243"/>
    </source>
</evidence>
<dbReference type="InterPro" id="IPR021878">
    <property type="entry name" value="TgpA_N"/>
</dbReference>
<evidence type="ECO:0000256" key="1">
    <source>
        <dbReference type="SAM" id="MobiDB-lite"/>
    </source>
</evidence>
<dbReference type="Pfam" id="PF01841">
    <property type="entry name" value="Transglut_core"/>
    <property type="match status" value="1"/>
</dbReference>
<organism evidence="4 5">
    <name type="scientific">Arthrobacter ginsengisoli</name>
    <dbReference type="NCBI Taxonomy" id="1356565"/>
    <lineage>
        <taxon>Bacteria</taxon>
        <taxon>Bacillati</taxon>
        <taxon>Actinomycetota</taxon>
        <taxon>Actinomycetes</taxon>
        <taxon>Micrococcales</taxon>
        <taxon>Micrococcaceae</taxon>
        <taxon>Arthrobacter</taxon>
    </lineage>
</organism>
<reference evidence="4 5" key="1">
    <citation type="submission" date="2023-07" db="EMBL/GenBank/DDBJ databases">
        <title>Sorghum-associated microbial communities from plants grown in Nebraska, USA.</title>
        <authorList>
            <person name="Schachtman D."/>
        </authorList>
    </citation>
    <scope>NUCLEOTIDE SEQUENCE [LARGE SCALE GENOMIC DNA]</scope>
    <source>
        <strain evidence="4 5">BE167</strain>
    </source>
</reference>
<keyword evidence="2" id="KW-0472">Membrane</keyword>
<dbReference type="InterPro" id="IPR038765">
    <property type="entry name" value="Papain-like_cys_pep_sf"/>
</dbReference>
<dbReference type="Proteomes" id="UP001252243">
    <property type="component" value="Unassembled WGS sequence"/>
</dbReference>
<feature type="region of interest" description="Disordered" evidence="1">
    <location>
        <begin position="743"/>
        <end position="766"/>
    </location>
</feature>
<keyword evidence="2" id="KW-0812">Transmembrane</keyword>
<dbReference type="SUPFAM" id="SSF54001">
    <property type="entry name" value="Cysteine proteinases"/>
    <property type="match status" value="1"/>
</dbReference>